<feature type="chain" id="PRO_5003519332" evidence="2">
    <location>
        <begin position="19"/>
        <end position="187"/>
    </location>
</feature>
<name>G8ZXT0_TORDE</name>
<sequence length="187" mass="18240">MKLVLGLTFLELALVAQCAPLNEQDSSANGSISTVGLVTTAAEQQASASDIASSQTPATVYSFLGESGDASSAILQMPTSSSEMLASATSDSMDESSAVSQFLNGSGDLNSKQTATGRASSVTSIKSSGVSSASNSSSRASSHANSSSGNSTGSSSSTNSVTTSGGANKMGLPLVAGGLVAGIVALL</sequence>
<dbReference type="eggNOG" id="ENOG502T276">
    <property type="taxonomic scope" value="Eukaryota"/>
</dbReference>
<feature type="region of interest" description="Disordered" evidence="1">
    <location>
        <begin position="96"/>
        <end position="168"/>
    </location>
</feature>
<dbReference type="EMBL" id="HE616748">
    <property type="protein sequence ID" value="CCE93697.1"/>
    <property type="molecule type" value="Genomic_DNA"/>
</dbReference>
<feature type="signal peptide" evidence="2">
    <location>
        <begin position="1"/>
        <end position="18"/>
    </location>
</feature>
<keyword evidence="4" id="KW-1185">Reference proteome</keyword>
<accession>G8ZXT0</accession>
<dbReference type="RefSeq" id="XP_003682908.1">
    <property type="nucleotide sequence ID" value="XM_003682860.1"/>
</dbReference>
<evidence type="ECO:0000313" key="4">
    <source>
        <dbReference type="Proteomes" id="UP000005627"/>
    </source>
</evidence>
<dbReference type="AlphaFoldDB" id="G8ZXT0"/>
<proteinExistence type="predicted"/>
<dbReference type="HOGENOM" id="CLU_1448683_0_0_1"/>
<organism evidence="3 4">
    <name type="scientific">Torulaspora delbrueckii</name>
    <name type="common">Yeast</name>
    <name type="synonym">Candida colliculosa</name>
    <dbReference type="NCBI Taxonomy" id="4950"/>
    <lineage>
        <taxon>Eukaryota</taxon>
        <taxon>Fungi</taxon>
        <taxon>Dikarya</taxon>
        <taxon>Ascomycota</taxon>
        <taxon>Saccharomycotina</taxon>
        <taxon>Saccharomycetes</taxon>
        <taxon>Saccharomycetales</taxon>
        <taxon>Saccharomycetaceae</taxon>
        <taxon>Torulaspora</taxon>
    </lineage>
</organism>
<dbReference type="KEGG" id="tdl:TDEL_0G03300"/>
<gene>
    <name evidence="3" type="primary">TDEL0G03300</name>
    <name evidence="3" type="ORF">TDEL_0G03300</name>
</gene>
<dbReference type="GeneID" id="11504992"/>
<evidence type="ECO:0000256" key="1">
    <source>
        <dbReference type="SAM" id="MobiDB-lite"/>
    </source>
</evidence>
<dbReference type="OrthoDB" id="10649667at2759"/>
<feature type="compositionally biased region" description="Low complexity" evidence="1">
    <location>
        <begin position="119"/>
        <end position="168"/>
    </location>
</feature>
<dbReference type="Proteomes" id="UP000005627">
    <property type="component" value="Chromosome 7"/>
</dbReference>
<keyword evidence="2" id="KW-0732">Signal</keyword>
<evidence type="ECO:0000256" key="2">
    <source>
        <dbReference type="SAM" id="SignalP"/>
    </source>
</evidence>
<evidence type="ECO:0000313" key="3">
    <source>
        <dbReference type="EMBL" id="CCE93697.1"/>
    </source>
</evidence>
<dbReference type="InParanoid" id="G8ZXT0"/>
<feature type="compositionally biased region" description="Polar residues" evidence="1">
    <location>
        <begin position="96"/>
        <end position="118"/>
    </location>
</feature>
<protein>
    <submittedName>
        <fullName evidence="3">Uncharacterized protein</fullName>
    </submittedName>
</protein>
<reference evidence="3 4" key="1">
    <citation type="journal article" date="2011" name="Proc. Natl. Acad. Sci. U.S.A.">
        <title>Evolutionary erosion of yeast sex chromosomes by mating-type switching accidents.</title>
        <authorList>
            <person name="Gordon J.L."/>
            <person name="Armisen D."/>
            <person name="Proux-Wera E."/>
            <person name="Oheigeartaigh S.S."/>
            <person name="Byrne K.P."/>
            <person name="Wolfe K.H."/>
        </authorList>
    </citation>
    <scope>NUCLEOTIDE SEQUENCE [LARGE SCALE GENOMIC DNA]</scope>
    <source>
        <strain evidence="4">ATCC 10662 / CBS 1146 / NBRC 0425 / NCYC 2629 / NRRL Y-866</strain>
    </source>
</reference>